<protein>
    <submittedName>
        <fullName evidence="1">Uncharacterized protein</fullName>
    </submittedName>
</protein>
<reference evidence="1" key="1">
    <citation type="submission" date="2023-03" db="EMBL/GenBank/DDBJ databases">
        <title>Massive genome expansion in bonnet fungi (Mycena s.s.) driven by repeated elements and novel gene families across ecological guilds.</title>
        <authorList>
            <consortium name="Lawrence Berkeley National Laboratory"/>
            <person name="Harder C.B."/>
            <person name="Miyauchi S."/>
            <person name="Viragh M."/>
            <person name="Kuo A."/>
            <person name="Thoen E."/>
            <person name="Andreopoulos B."/>
            <person name="Lu D."/>
            <person name="Skrede I."/>
            <person name="Drula E."/>
            <person name="Henrissat B."/>
            <person name="Morin E."/>
            <person name="Kohler A."/>
            <person name="Barry K."/>
            <person name="LaButti K."/>
            <person name="Morin E."/>
            <person name="Salamov A."/>
            <person name="Lipzen A."/>
            <person name="Mereny Z."/>
            <person name="Hegedus B."/>
            <person name="Baldrian P."/>
            <person name="Stursova M."/>
            <person name="Weitz H."/>
            <person name="Taylor A."/>
            <person name="Grigoriev I.V."/>
            <person name="Nagy L.G."/>
            <person name="Martin F."/>
            <person name="Kauserud H."/>
        </authorList>
    </citation>
    <scope>NUCLEOTIDE SEQUENCE</scope>
    <source>
        <strain evidence="1">CBHHK182m</strain>
    </source>
</reference>
<evidence type="ECO:0000313" key="2">
    <source>
        <dbReference type="Proteomes" id="UP001215598"/>
    </source>
</evidence>
<dbReference type="Proteomes" id="UP001215598">
    <property type="component" value="Unassembled WGS sequence"/>
</dbReference>
<accession>A0AAD7NEM5</accession>
<gene>
    <name evidence="1" type="ORF">B0H16DRAFT_1536795</name>
</gene>
<comment type="caution">
    <text evidence="1">The sequence shown here is derived from an EMBL/GenBank/DDBJ whole genome shotgun (WGS) entry which is preliminary data.</text>
</comment>
<organism evidence="1 2">
    <name type="scientific">Mycena metata</name>
    <dbReference type="NCBI Taxonomy" id="1033252"/>
    <lineage>
        <taxon>Eukaryota</taxon>
        <taxon>Fungi</taxon>
        <taxon>Dikarya</taxon>
        <taxon>Basidiomycota</taxon>
        <taxon>Agaricomycotina</taxon>
        <taxon>Agaricomycetes</taxon>
        <taxon>Agaricomycetidae</taxon>
        <taxon>Agaricales</taxon>
        <taxon>Marasmiineae</taxon>
        <taxon>Mycenaceae</taxon>
        <taxon>Mycena</taxon>
    </lineage>
</organism>
<name>A0AAD7NEM5_9AGAR</name>
<dbReference type="AlphaFoldDB" id="A0AAD7NEM5"/>
<proteinExistence type="predicted"/>
<sequence>MEPIEAYLSRYGSTLTTLSLSILVDDSQCLLCLNDTATFFTHLIWNLTDTQDFEMRTLKLALRWQLRDLSLVHQRPKTVPTTLMLLSSVPLLRLEIGVVPIGAFGPPDWTHIDEIVASRFKGLQRLSFLHSWMRTPLTPEISALMPQAVARQILAHEYVTHPQRISLAQV</sequence>
<keyword evidence="2" id="KW-1185">Reference proteome</keyword>
<dbReference type="EMBL" id="JARKIB010000044">
    <property type="protein sequence ID" value="KAJ7757481.1"/>
    <property type="molecule type" value="Genomic_DNA"/>
</dbReference>
<evidence type="ECO:0000313" key="1">
    <source>
        <dbReference type="EMBL" id="KAJ7757481.1"/>
    </source>
</evidence>